<protein>
    <submittedName>
        <fullName evidence="1">Uncharacterized protein</fullName>
    </submittedName>
</protein>
<dbReference type="EMBL" id="CP133619">
    <property type="protein sequence ID" value="WMV42589.1"/>
    <property type="molecule type" value="Genomic_DNA"/>
</dbReference>
<reference evidence="1" key="1">
    <citation type="submission" date="2023-08" db="EMBL/GenBank/DDBJ databases">
        <title>A de novo genome assembly of Solanum verrucosum Schlechtendal, a Mexican diploid species geographically isolated from the other diploid A-genome species in potato relatives.</title>
        <authorList>
            <person name="Hosaka K."/>
        </authorList>
    </citation>
    <scope>NUCLEOTIDE SEQUENCE</scope>
    <source>
        <tissue evidence="1">Young leaves</tissue>
    </source>
</reference>
<sequence length="172" mass="19820">MMRIIQETLPVRCLLKYPIEKFTWTLNIQYIPTATQVFREKSHNCCSKVGANESDVDDDNSEKDKLLAKYFLPDIYGLPSRNVEVFSLGQHSKTRDIQNTGYVDKWFDAGEEFIIALEYKCGVSLKELHSNDDKVRISESIVSPKFVWKVLEQAIVACEKARGLKQLIKRSK</sequence>
<organism evidence="1 2">
    <name type="scientific">Solanum verrucosum</name>
    <dbReference type="NCBI Taxonomy" id="315347"/>
    <lineage>
        <taxon>Eukaryota</taxon>
        <taxon>Viridiplantae</taxon>
        <taxon>Streptophyta</taxon>
        <taxon>Embryophyta</taxon>
        <taxon>Tracheophyta</taxon>
        <taxon>Spermatophyta</taxon>
        <taxon>Magnoliopsida</taxon>
        <taxon>eudicotyledons</taxon>
        <taxon>Gunneridae</taxon>
        <taxon>Pentapetalae</taxon>
        <taxon>asterids</taxon>
        <taxon>lamiids</taxon>
        <taxon>Solanales</taxon>
        <taxon>Solanaceae</taxon>
        <taxon>Solanoideae</taxon>
        <taxon>Solaneae</taxon>
        <taxon>Solanum</taxon>
    </lineage>
</organism>
<gene>
    <name evidence="1" type="ORF">MTR67_035974</name>
</gene>
<dbReference type="AlphaFoldDB" id="A0AAF0ZMT1"/>
<evidence type="ECO:0000313" key="1">
    <source>
        <dbReference type="EMBL" id="WMV42589.1"/>
    </source>
</evidence>
<evidence type="ECO:0000313" key="2">
    <source>
        <dbReference type="Proteomes" id="UP001234989"/>
    </source>
</evidence>
<dbReference type="Proteomes" id="UP001234989">
    <property type="component" value="Chromosome 8"/>
</dbReference>
<accession>A0AAF0ZMT1</accession>
<keyword evidence="2" id="KW-1185">Reference proteome</keyword>
<name>A0AAF0ZMT1_SOLVR</name>
<proteinExistence type="predicted"/>